<dbReference type="SMART" id="SM00239">
    <property type="entry name" value="C2"/>
    <property type="match status" value="1"/>
</dbReference>
<feature type="compositionally biased region" description="Low complexity" evidence="1">
    <location>
        <begin position="754"/>
        <end position="767"/>
    </location>
</feature>
<feature type="region of interest" description="Disordered" evidence="1">
    <location>
        <begin position="240"/>
        <end position="571"/>
    </location>
</feature>
<feature type="compositionally biased region" description="Basic and acidic residues" evidence="1">
    <location>
        <begin position="354"/>
        <end position="364"/>
    </location>
</feature>
<feature type="region of interest" description="Disordered" evidence="1">
    <location>
        <begin position="656"/>
        <end position="876"/>
    </location>
</feature>
<organism evidence="3 4">
    <name type="scientific">Stachybotrys chartarum (strain CBS 109288 / IBT 7711)</name>
    <name type="common">Toxic black mold</name>
    <name type="synonym">Stilbospora chartarum</name>
    <dbReference type="NCBI Taxonomy" id="1280523"/>
    <lineage>
        <taxon>Eukaryota</taxon>
        <taxon>Fungi</taxon>
        <taxon>Dikarya</taxon>
        <taxon>Ascomycota</taxon>
        <taxon>Pezizomycotina</taxon>
        <taxon>Sordariomycetes</taxon>
        <taxon>Hypocreomycetidae</taxon>
        <taxon>Hypocreales</taxon>
        <taxon>Stachybotryaceae</taxon>
        <taxon>Stachybotrys</taxon>
    </lineage>
</organism>
<dbReference type="InterPro" id="IPR052981">
    <property type="entry name" value="Ingression_C2_domain"/>
</dbReference>
<sequence>MATRVKMQPFSSPHTAGIFADMSVDGPIIGTLVAIVDRAKNLPNRKTIGKQDPYCAARLGKEAKKTTTDIRGGQTPKWDQELRFTVHDSADYYQLKVSIFTDDKKTDLIGEAWIDLKGIIIYGGGQRDVWQNLTCRGKYAGEIRLEITFYDSRPKPDKPAPRPKLPAPAEAETRQKTHLKRRPLPSDPVTGEATPTTSPAPAPAPAPAPGPDHYQTPPRAHARQTSHPAFVPTQSPLQAMEYHTPSPAGPRQLGGDYHSPSASAVSLIEGPRHAGRSKEAHENRARQCEDRDYSPKPPASQHEHPDVRSQYPPVPDPFDADPAEDLRQLPPATDDRPPPPPVHRSRHNSTGPEGMHRSSFDHAPRPAQPMPMRHDVLKHEAHRNSLPSYPGRPTFRAYDSAPPAPNPGHSQNLLTYESSPQRHHSYDSLYETPHRSMQPTVEDVPEDSPAGYHSVRSRQSDARNYQSHADEMDYDKVPSPAPLNLSRSPGANSHYELSRSPGSAAYYGSPSPGHSPGAYRDADTRARSVSPIPPRDYSANPSQISYHSQSSTSHHSDHRNEYEQAALPSSSSYGMPAVPLSLVPGIDPNLSQEISERIYDERRRESLTASQHALVAPRGRQLSEPVQPYPGTGGVPYEMAMQPYNRYRAPSHSNEIVPISRPRNASPNPYPSPQHQIRRKSVSPAPPPIEDRRKSDLPFGPDSYDALNPNVMSSKEAADYDSKIITHDGREIDPSDHLPMESWAPEPEPKPQQASPEPRARASPAGAQPMPTSGKRQLRIAARPSAPIAQPPAYGQLEGPQTPPSGQNGGRSRLQKRVHRASVGPSPAASSPLAPISPDNYQDRQSPYTPTRGIQRSSTWDYPNENHAPHYGSGPPLPAKVPLPIMSGANGGAEDQLALMHEMQNIDIGAGRSRRRGGH</sequence>
<dbReference type="PROSITE" id="PS50004">
    <property type="entry name" value="C2"/>
    <property type="match status" value="1"/>
</dbReference>
<dbReference type="CDD" id="cd08681">
    <property type="entry name" value="C2_fungal_Inn1p-like"/>
    <property type="match status" value="1"/>
</dbReference>
<evidence type="ECO:0000313" key="4">
    <source>
        <dbReference type="Proteomes" id="UP000028045"/>
    </source>
</evidence>
<dbReference type="OrthoDB" id="270970at2759"/>
<feature type="compositionally biased region" description="Polar residues" evidence="1">
    <location>
        <begin position="839"/>
        <end position="861"/>
    </location>
</feature>
<feature type="compositionally biased region" description="Basic and acidic residues" evidence="1">
    <location>
        <begin position="716"/>
        <end position="739"/>
    </location>
</feature>
<evidence type="ECO:0000256" key="1">
    <source>
        <dbReference type="SAM" id="MobiDB-lite"/>
    </source>
</evidence>
<feature type="compositionally biased region" description="Polar residues" evidence="1">
    <location>
        <begin position="408"/>
        <end position="419"/>
    </location>
</feature>
<proteinExistence type="predicted"/>
<feature type="domain" description="C2" evidence="2">
    <location>
        <begin position="12"/>
        <end position="131"/>
    </location>
</feature>
<feature type="compositionally biased region" description="Pro residues" evidence="1">
    <location>
        <begin position="198"/>
        <end position="210"/>
    </location>
</feature>
<dbReference type="HOGENOM" id="CLU_008050_0_0_1"/>
<gene>
    <name evidence="3" type="ORF">S7711_07078</name>
</gene>
<protein>
    <recommendedName>
        <fullName evidence="2">C2 domain-containing protein</fullName>
    </recommendedName>
</protein>
<dbReference type="InterPro" id="IPR037791">
    <property type="entry name" value="C2_fungal_Inn1"/>
</dbReference>
<dbReference type="Gene3D" id="2.60.40.150">
    <property type="entry name" value="C2 domain"/>
    <property type="match status" value="1"/>
</dbReference>
<keyword evidence="4" id="KW-1185">Reference proteome</keyword>
<feature type="compositionally biased region" description="Basic and acidic residues" evidence="1">
    <location>
        <begin position="270"/>
        <end position="294"/>
    </location>
</feature>
<evidence type="ECO:0000259" key="2">
    <source>
        <dbReference type="PROSITE" id="PS50004"/>
    </source>
</evidence>
<name>A0A084AP74_STACB</name>
<dbReference type="PANTHER" id="PTHR47052">
    <property type="entry name" value="CONSERVED SERINE PROLINE-RICH PROTEIN (AFU_ORTHOLOGUE AFUA_2G01790)"/>
    <property type="match status" value="1"/>
</dbReference>
<feature type="region of interest" description="Disordered" evidence="1">
    <location>
        <begin position="151"/>
        <end position="226"/>
    </location>
</feature>
<dbReference type="SUPFAM" id="SSF49562">
    <property type="entry name" value="C2 domain (Calcium/lipid-binding domain, CaLB)"/>
    <property type="match status" value="1"/>
</dbReference>
<dbReference type="InterPro" id="IPR000008">
    <property type="entry name" value="C2_dom"/>
</dbReference>
<dbReference type="Pfam" id="PF00168">
    <property type="entry name" value="C2"/>
    <property type="match status" value="1"/>
</dbReference>
<feature type="compositionally biased region" description="Low complexity" evidence="1">
    <location>
        <begin position="542"/>
        <end position="553"/>
    </location>
</feature>
<dbReference type="AlphaFoldDB" id="A0A084AP74"/>
<dbReference type="PANTHER" id="PTHR47052:SF3">
    <property type="entry name" value="INGRESSION PROTEIN 1"/>
    <property type="match status" value="1"/>
</dbReference>
<dbReference type="InterPro" id="IPR035892">
    <property type="entry name" value="C2_domain_sf"/>
</dbReference>
<dbReference type="EMBL" id="KL648632">
    <property type="protein sequence ID" value="KEY67103.1"/>
    <property type="molecule type" value="Genomic_DNA"/>
</dbReference>
<accession>A0A084AP74</accession>
<reference evidence="3 4" key="1">
    <citation type="journal article" date="2014" name="BMC Genomics">
        <title>Comparative genome sequencing reveals chemotype-specific gene clusters in the toxigenic black mold Stachybotrys.</title>
        <authorList>
            <person name="Semeiks J."/>
            <person name="Borek D."/>
            <person name="Otwinowski Z."/>
            <person name="Grishin N.V."/>
        </authorList>
    </citation>
    <scope>NUCLEOTIDE SEQUENCE [LARGE SCALE GENOMIC DNA]</scope>
    <source>
        <strain evidence="4">CBS 109288 / IBT 7711</strain>
    </source>
</reference>
<feature type="compositionally biased region" description="Basic and acidic residues" evidence="1">
    <location>
        <begin position="372"/>
        <end position="383"/>
    </location>
</feature>
<feature type="compositionally biased region" description="Low complexity" evidence="1">
    <location>
        <begin position="821"/>
        <end position="838"/>
    </location>
</feature>
<dbReference type="Proteomes" id="UP000028045">
    <property type="component" value="Unassembled WGS sequence"/>
</dbReference>
<evidence type="ECO:0000313" key="3">
    <source>
        <dbReference type="EMBL" id="KEY67103.1"/>
    </source>
</evidence>